<dbReference type="eggNOG" id="COG2755">
    <property type="taxonomic scope" value="Bacteria"/>
</dbReference>
<dbReference type="PROSITE" id="PS51257">
    <property type="entry name" value="PROKAR_LIPOPROTEIN"/>
    <property type="match status" value="1"/>
</dbReference>
<dbReference type="PANTHER" id="PTHR30383:SF24">
    <property type="entry name" value="THIOESTERASE 1_PROTEASE 1_LYSOPHOSPHOLIPASE L1"/>
    <property type="match status" value="1"/>
</dbReference>
<evidence type="ECO:0000313" key="4">
    <source>
        <dbReference type="Proteomes" id="UP000009049"/>
    </source>
</evidence>
<dbReference type="AlphaFoldDB" id="A4CMT0"/>
<dbReference type="InterPro" id="IPR013830">
    <property type="entry name" value="SGNH_hydro"/>
</dbReference>
<dbReference type="CDD" id="cd01822">
    <property type="entry name" value="Lysophospholipase_L1_like"/>
    <property type="match status" value="1"/>
</dbReference>
<dbReference type="EMBL" id="CP001712">
    <property type="protein sequence ID" value="EAR14972.1"/>
    <property type="molecule type" value="Genomic_DNA"/>
</dbReference>
<feature type="domain" description="SGNH hydrolase-type esterase" evidence="2">
    <location>
        <begin position="52"/>
        <end position="215"/>
    </location>
</feature>
<protein>
    <submittedName>
        <fullName evidence="3">Acyl-CoA thioesterase</fullName>
    </submittedName>
</protein>
<name>A4CMT0_ROBBH</name>
<proteinExistence type="predicted"/>
<dbReference type="InterPro" id="IPR051532">
    <property type="entry name" value="Ester_Hydrolysis_Enzymes"/>
</dbReference>
<feature type="compositionally biased region" description="Polar residues" evidence="1">
    <location>
        <begin position="243"/>
        <end position="252"/>
    </location>
</feature>
<sequence length="252" mass="27098">MSGLLKFRYILFLFLLVACKGEPSEKQAEELPENAASEEEAPGESSGNTILFFGDSLTAGLGLEPEQAFPALIGERLDSLGYDYQVVNAGLSGETTASGANRLDWVLRQPVAVFVLELGANDGLRGIPLSETRKNLKDIVERVRESDSTTRILLAGMQLPPNMGPAYTTEFREIFPELAAQHNLHLIPFLLDGVGGIPELNQQDGIHPTAEGHRILADNVWEVLGPVLQAEALQAGQPGGDQTPGTASDTRP</sequence>
<organism evidence="3 4">
    <name type="scientific">Robiginitalea biformata (strain ATCC BAA-864 / DSM 15991 / KCTC 12146 / HTCC2501)</name>
    <dbReference type="NCBI Taxonomy" id="313596"/>
    <lineage>
        <taxon>Bacteria</taxon>
        <taxon>Pseudomonadati</taxon>
        <taxon>Bacteroidota</taxon>
        <taxon>Flavobacteriia</taxon>
        <taxon>Flavobacteriales</taxon>
        <taxon>Flavobacteriaceae</taxon>
        <taxon>Robiginitalea</taxon>
    </lineage>
</organism>
<dbReference type="RefSeq" id="WP_015754293.1">
    <property type="nucleotide sequence ID" value="NC_013222.1"/>
</dbReference>
<dbReference type="GO" id="GO:0006629">
    <property type="term" value="P:lipid metabolic process"/>
    <property type="evidence" value="ECO:0007669"/>
    <property type="project" value="InterPro"/>
</dbReference>
<dbReference type="Proteomes" id="UP000009049">
    <property type="component" value="Chromosome"/>
</dbReference>
<dbReference type="InterPro" id="IPR008265">
    <property type="entry name" value="Lipase_GDSL_AS"/>
</dbReference>
<dbReference type="OrthoDB" id="9786188at2"/>
<accession>A4CMT0</accession>
<dbReference type="SUPFAM" id="SSF52266">
    <property type="entry name" value="SGNH hydrolase"/>
    <property type="match status" value="1"/>
</dbReference>
<reference evidence="3 4" key="1">
    <citation type="journal article" date="2009" name="J. Bacteriol.">
        <title>Complete genome sequence of Robiginitalea biformata HTCC2501.</title>
        <authorList>
            <person name="Oh H.M."/>
            <person name="Giovannoni S.J."/>
            <person name="Lee K."/>
            <person name="Ferriera S."/>
            <person name="Johnson J."/>
            <person name="Cho J.C."/>
        </authorList>
    </citation>
    <scope>NUCLEOTIDE SEQUENCE [LARGE SCALE GENOMIC DNA]</scope>
    <source>
        <strain evidence="4">ATCC BAA-864 / HTCC2501 / KCTC 12146</strain>
    </source>
</reference>
<dbReference type="PROSITE" id="PS01098">
    <property type="entry name" value="LIPASE_GDSL_SER"/>
    <property type="match status" value="1"/>
</dbReference>
<feature type="region of interest" description="Disordered" evidence="1">
    <location>
        <begin position="233"/>
        <end position="252"/>
    </location>
</feature>
<evidence type="ECO:0000313" key="3">
    <source>
        <dbReference type="EMBL" id="EAR14972.1"/>
    </source>
</evidence>
<dbReference type="InterPro" id="IPR036514">
    <property type="entry name" value="SGNH_hydro_sf"/>
</dbReference>
<evidence type="ECO:0000259" key="2">
    <source>
        <dbReference type="Pfam" id="PF13472"/>
    </source>
</evidence>
<evidence type="ECO:0000256" key="1">
    <source>
        <dbReference type="SAM" id="MobiDB-lite"/>
    </source>
</evidence>
<gene>
    <name evidence="3" type="ordered locus">RB2501_11617</name>
</gene>
<dbReference type="KEGG" id="rbi:RB2501_11617"/>
<keyword evidence="4" id="KW-1185">Reference proteome</keyword>
<dbReference type="Gene3D" id="3.40.50.1110">
    <property type="entry name" value="SGNH hydrolase"/>
    <property type="match status" value="1"/>
</dbReference>
<dbReference type="STRING" id="313596.RB2501_11617"/>
<dbReference type="HOGENOM" id="CLU_051180_1_0_10"/>
<dbReference type="GO" id="GO:0004622">
    <property type="term" value="F:phosphatidylcholine lysophospholipase activity"/>
    <property type="evidence" value="ECO:0007669"/>
    <property type="project" value="TreeGrafter"/>
</dbReference>
<dbReference type="PANTHER" id="PTHR30383">
    <property type="entry name" value="THIOESTERASE 1/PROTEASE 1/LYSOPHOSPHOLIPASE L1"/>
    <property type="match status" value="1"/>
</dbReference>
<dbReference type="Pfam" id="PF13472">
    <property type="entry name" value="Lipase_GDSL_2"/>
    <property type="match status" value="1"/>
</dbReference>